<dbReference type="GO" id="GO:0003677">
    <property type="term" value="F:DNA binding"/>
    <property type="evidence" value="ECO:0007669"/>
    <property type="project" value="InterPro"/>
</dbReference>
<protein>
    <recommendedName>
        <fullName evidence="1">site-specific DNA-methyltransferase (adenine-specific)</fullName>
        <ecNumber evidence="1">2.1.1.72</ecNumber>
    </recommendedName>
</protein>
<dbReference type="GO" id="GO:0032259">
    <property type="term" value="P:methylation"/>
    <property type="evidence" value="ECO:0007669"/>
    <property type="project" value="UniProtKB-KW"/>
</dbReference>
<dbReference type="PANTHER" id="PTHR33841">
    <property type="entry name" value="DNA METHYLTRANSFERASE YEEA-RELATED"/>
    <property type="match status" value="1"/>
</dbReference>
<evidence type="ECO:0000259" key="5">
    <source>
        <dbReference type="Pfam" id="PF02384"/>
    </source>
</evidence>
<organism evidence="7 8">
    <name type="scientific">Candidatus Bipolaricaulis anaerobius</name>
    <dbReference type="NCBI Taxonomy" id="2026885"/>
    <lineage>
        <taxon>Bacteria</taxon>
        <taxon>Candidatus Bipolaricaulota</taxon>
        <taxon>Candidatus Bipolaricaulia</taxon>
        <taxon>Candidatus Bipolaricaulales</taxon>
        <taxon>Candidatus Bipolaricaulaceae</taxon>
        <taxon>Candidatus Bipolaricaulis</taxon>
    </lineage>
</organism>
<accession>A0A2X3L394</accession>
<dbReference type="SUPFAM" id="SSF53335">
    <property type="entry name" value="S-adenosyl-L-methionine-dependent methyltransferases"/>
    <property type="match status" value="1"/>
</dbReference>
<gene>
    <name evidence="7" type="ORF">BARAN1_1258</name>
</gene>
<dbReference type="EMBL" id="LS483254">
    <property type="protein sequence ID" value="SQD93280.1"/>
    <property type="molecule type" value="Genomic_DNA"/>
</dbReference>
<proteinExistence type="predicted"/>
<dbReference type="Gene3D" id="3.40.50.150">
    <property type="entry name" value="Vaccinia Virus protein VP39"/>
    <property type="match status" value="1"/>
</dbReference>
<feature type="domain" description="Type ISP restriction-modification enzyme LLaBIII C-terminal specificity" evidence="6">
    <location>
        <begin position="635"/>
        <end position="964"/>
    </location>
</feature>
<dbReference type="KEGG" id="bana:BARAN1_1258"/>
<keyword evidence="2 7" id="KW-0489">Methyltransferase</keyword>
<evidence type="ECO:0000256" key="2">
    <source>
        <dbReference type="ARBA" id="ARBA00022603"/>
    </source>
</evidence>
<evidence type="ECO:0000256" key="1">
    <source>
        <dbReference type="ARBA" id="ARBA00011900"/>
    </source>
</evidence>
<dbReference type="AlphaFoldDB" id="A0A2X3L394"/>
<dbReference type="Proteomes" id="UP000249818">
    <property type="component" value="Chromosome BARAN1"/>
</dbReference>
<reference evidence="8" key="1">
    <citation type="submission" date="2018-05" db="EMBL/GenBank/DDBJ databases">
        <authorList>
            <person name="Hao L."/>
        </authorList>
    </citation>
    <scope>NUCLEOTIDE SEQUENCE [LARGE SCALE GENOMIC DNA]</scope>
</reference>
<feature type="domain" description="DNA methylase adenine-specific" evidence="5">
    <location>
        <begin position="259"/>
        <end position="465"/>
    </location>
</feature>
<sequence length="1005" mass="115671">MRTTAQPKPTEAGNPDFRVWDGRQHIVGYIEAKPPTVENLEPVAETEQLRRYRKFPNLILTNFFEFRLYRNGELVAKARLARPFIATKLGERPPLEQVDELVALLEQFFAFSLPRVYSAESLAVELAWRTRFLRDQVVAEELAQEQASGAGPLLGFYEAFNDFLIAGLTLESFADLYAQTITYGLFAARVRAGEEFNRRAAFDAIPHTIGVLRDLFRFISLGELPRQLECSVDGIAEVLSMADVRGILHQFFHEGKGADPIVHFYETFLTKYDPEERERRGVYYTPEPVVSYIVRSLHQILQGKFGKADGLASSGVTLLDPAAGTMTFVAQAAKLAVEEFVGKYGEAGRKDFIRDHILENFYAFELMMAPYAVGHLKMGFSLEELGYQLSEDERFKLYLTNSLEMEELAESQLPGFSSLAQESHQAGAVKREVPILVILGNPPYSVSSANKSEFIEREMEAYKETVRDERNLMPLSDDYVKFIRFAEWKIAQAGQGVVGMITNHSYLDSPTFRGMRWHLMQTFDEIYVLDLHGNSLKKERCPDGSPDENVFDIRQGVAIALFICRGTACRAPTHSARTFRADLWGLRDKKYAWLSEHDWQNTDWQEVHPRPEFHPFVPRDEAEFEHYSKFAKLTDIFPVNSTGIKTHRDHFVFDSDREALKRRIRTFLDPNLPDELVRETFGLKDTHTWTMATKRKLLQQDGEWEKKIVPCLYRPFDIRWLFYHPHALDRSREEVMRHMLAGENLALVLMRQVSLDEPYTHMLATNMIVDNRTFVSARGITLHFPLYLYPDRRDLLSTHEPTERQPNLNPDVVAALAAAYGQEPSSEEIFYYVYAVLYAPTYREKYAEFLRLDFPRIPFTSDYELFKQMAELGKRLVELHLLQSPELDPPIARFQGEGDGKVQTGKKGLRYDAERERVYINEGQYFEGVPPAVWEYQIGGYQVCQKWLNDRADRQLSLDDIRTYCRLTTALSKTIETQIEIDGLYQTVERSPLLGSRNKMNGGDV</sequence>
<dbReference type="InterPro" id="IPR003356">
    <property type="entry name" value="DNA_methylase_A-5"/>
</dbReference>
<dbReference type="REBASE" id="254398">
    <property type="entry name" value="AbaRan1ORF1258P"/>
</dbReference>
<dbReference type="InterPro" id="IPR050953">
    <property type="entry name" value="N4_N6_ade-DNA_methylase"/>
</dbReference>
<dbReference type="PANTHER" id="PTHR33841:SF1">
    <property type="entry name" value="DNA METHYLTRANSFERASE A"/>
    <property type="match status" value="1"/>
</dbReference>
<dbReference type="EC" id="2.1.1.72" evidence="1"/>
<dbReference type="GO" id="GO:0008170">
    <property type="term" value="F:N-methyltransferase activity"/>
    <property type="evidence" value="ECO:0007669"/>
    <property type="project" value="InterPro"/>
</dbReference>
<comment type="catalytic activity">
    <reaction evidence="4">
        <text>a 2'-deoxyadenosine in DNA + S-adenosyl-L-methionine = an N(6)-methyl-2'-deoxyadenosine in DNA + S-adenosyl-L-homocysteine + H(+)</text>
        <dbReference type="Rhea" id="RHEA:15197"/>
        <dbReference type="Rhea" id="RHEA-COMP:12418"/>
        <dbReference type="Rhea" id="RHEA-COMP:12419"/>
        <dbReference type="ChEBI" id="CHEBI:15378"/>
        <dbReference type="ChEBI" id="CHEBI:57856"/>
        <dbReference type="ChEBI" id="CHEBI:59789"/>
        <dbReference type="ChEBI" id="CHEBI:90615"/>
        <dbReference type="ChEBI" id="CHEBI:90616"/>
        <dbReference type="EC" id="2.1.1.72"/>
    </reaction>
</comment>
<dbReference type="Pfam" id="PF02384">
    <property type="entry name" value="N6_Mtase"/>
    <property type="match status" value="1"/>
</dbReference>
<dbReference type="GO" id="GO:0009007">
    <property type="term" value="F:site-specific DNA-methyltransferase (adenine-specific) activity"/>
    <property type="evidence" value="ECO:0007669"/>
    <property type="project" value="UniProtKB-EC"/>
</dbReference>
<evidence type="ECO:0000259" key="6">
    <source>
        <dbReference type="Pfam" id="PF18135"/>
    </source>
</evidence>
<keyword evidence="3 7" id="KW-0808">Transferase</keyword>
<dbReference type="Pfam" id="PF18135">
    <property type="entry name" value="Type_ISP_C"/>
    <property type="match status" value="1"/>
</dbReference>
<name>A0A2X3L394_9BACT</name>
<dbReference type="InterPro" id="IPR041635">
    <property type="entry name" value="Type_ISP_LLaBIII_C"/>
</dbReference>
<dbReference type="RefSeq" id="WP_231944258.1">
    <property type="nucleotide sequence ID" value="NZ_LS483254.1"/>
</dbReference>
<keyword evidence="8" id="KW-1185">Reference proteome</keyword>
<evidence type="ECO:0000256" key="3">
    <source>
        <dbReference type="ARBA" id="ARBA00022679"/>
    </source>
</evidence>
<dbReference type="InterPro" id="IPR029063">
    <property type="entry name" value="SAM-dependent_MTases_sf"/>
</dbReference>
<evidence type="ECO:0000313" key="8">
    <source>
        <dbReference type="Proteomes" id="UP000249818"/>
    </source>
</evidence>
<dbReference type="PRINTS" id="PR00507">
    <property type="entry name" value="N12N6MTFRASE"/>
</dbReference>
<evidence type="ECO:0000256" key="4">
    <source>
        <dbReference type="ARBA" id="ARBA00047942"/>
    </source>
</evidence>
<evidence type="ECO:0000313" key="7">
    <source>
        <dbReference type="EMBL" id="SQD93280.1"/>
    </source>
</evidence>